<feature type="domain" description="Tn3 transposase DDE" evidence="2">
    <location>
        <begin position="11"/>
        <end position="64"/>
    </location>
</feature>
<dbReference type="AlphaFoldDB" id="M3EXC3"/>
<reference evidence="4" key="1">
    <citation type="journal article" date="2013" name="Genome Announc.">
        <title>Draft Genome Sequence of Streptomyces bottropensis ATCC 25435, a Bottromycin-Producing Actinomycete.</title>
        <authorList>
            <person name="Zhang H."/>
            <person name="Zhou W."/>
            <person name="Zhuang Y."/>
            <person name="Liang X."/>
            <person name="Liu T."/>
        </authorList>
    </citation>
    <scope>NUCLEOTIDE SEQUENCE [LARGE SCALE GENOMIC DNA]</scope>
    <source>
        <strain evidence="4">ATCC 25435</strain>
    </source>
</reference>
<feature type="compositionally biased region" description="Polar residues" evidence="1">
    <location>
        <begin position="95"/>
        <end position="108"/>
    </location>
</feature>
<evidence type="ECO:0000313" key="3">
    <source>
        <dbReference type="EMBL" id="EMF53803.1"/>
    </source>
</evidence>
<organism evidence="3 4">
    <name type="scientific">Streptomyces bottropensis ATCC 25435</name>
    <dbReference type="NCBI Taxonomy" id="1054862"/>
    <lineage>
        <taxon>Bacteria</taxon>
        <taxon>Bacillati</taxon>
        <taxon>Actinomycetota</taxon>
        <taxon>Actinomycetes</taxon>
        <taxon>Kitasatosporales</taxon>
        <taxon>Streptomycetaceae</taxon>
        <taxon>Streptomyces</taxon>
    </lineage>
</organism>
<proteinExistence type="predicted"/>
<evidence type="ECO:0000259" key="2">
    <source>
        <dbReference type="Pfam" id="PF01526"/>
    </source>
</evidence>
<dbReference type="GO" id="GO:0006313">
    <property type="term" value="P:DNA transposition"/>
    <property type="evidence" value="ECO:0007669"/>
    <property type="project" value="InterPro"/>
</dbReference>
<dbReference type="InterPro" id="IPR002513">
    <property type="entry name" value="Tn3_Tnp_DDE_dom"/>
</dbReference>
<feature type="region of interest" description="Disordered" evidence="1">
    <location>
        <begin position="78"/>
        <end position="108"/>
    </location>
</feature>
<evidence type="ECO:0000256" key="1">
    <source>
        <dbReference type="SAM" id="MobiDB-lite"/>
    </source>
</evidence>
<dbReference type="Pfam" id="PF01526">
    <property type="entry name" value="DDE_Tnp_Tn3"/>
    <property type="match status" value="1"/>
</dbReference>
<gene>
    <name evidence="3" type="ORF">SBD_5347</name>
</gene>
<name>M3EXC3_9ACTN</name>
<dbReference type="GO" id="GO:0004803">
    <property type="term" value="F:transposase activity"/>
    <property type="evidence" value="ECO:0007669"/>
    <property type="project" value="InterPro"/>
</dbReference>
<dbReference type="Proteomes" id="UP000030760">
    <property type="component" value="Unassembled WGS sequence"/>
</dbReference>
<protein>
    <submittedName>
        <fullName evidence="3">Putative transposase</fullName>
    </submittedName>
</protein>
<evidence type="ECO:0000313" key="4">
    <source>
        <dbReference type="Proteomes" id="UP000030760"/>
    </source>
</evidence>
<dbReference type="EMBL" id="KB405089">
    <property type="protein sequence ID" value="EMF53803.1"/>
    <property type="molecule type" value="Genomic_DNA"/>
</dbReference>
<sequence length="108" mass="11866">MLGYGWARLISMIEGLLRHCTDAEIESNHVDTHDTSVVGFAFTELLNFRLLPRLKNAGSIPLYRRPVRLACARCLPDAQSAGRPTAASRPWRSGTARTPCSTTARTAP</sequence>
<accession>M3EXC3</accession>